<proteinExistence type="predicted"/>
<dbReference type="Proteomes" id="UP001353858">
    <property type="component" value="Unassembled WGS sequence"/>
</dbReference>
<dbReference type="Pfam" id="PF02944">
    <property type="entry name" value="BESS"/>
    <property type="match status" value="1"/>
</dbReference>
<dbReference type="PROSITE" id="PS51029">
    <property type="entry name" value="MADF"/>
    <property type="match status" value="1"/>
</dbReference>
<feature type="compositionally biased region" description="Basic and acidic residues" evidence="2">
    <location>
        <begin position="111"/>
        <end position="133"/>
    </location>
</feature>
<dbReference type="GO" id="GO:0005634">
    <property type="term" value="C:nucleus"/>
    <property type="evidence" value="ECO:0007669"/>
    <property type="project" value="UniProtKB-SubCell"/>
</dbReference>
<keyword evidence="6" id="KW-1185">Reference proteome</keyword>
<evidence type="ECO:0000256" key="2">
    <source>
        <dbReference type="SAM" id="MobiDB-lite"/>
    </source>
</evidence>
<dbReference type="InterPro" id="IPR004210">
    <property type="entry name" value="BESS_motif"/>
</dbReference>
<dbReference type="Pfam" id="PF10545">
    <property type="entry name" value="MADF_DNA_bdg"/>
    <property type="match status" value="1"/>
</dbReference>
<comment type="subcellular location">
    <subcellularLocation>
        <location evidence="1">Nucleus</location>
    </subcellularLocation>
</comment>
<evidence type="ECO:0000256" key="1">
    <source>
        <dbReference type="PROSITE-ProRule" id="PRU00371"/>
    </source>
</evidence>
<dbReference type="InterPro" id="IPR039353">
    <property type="entry name" value="TF_Adf1"/>
</dbReference>
<evidence type="ECO:0000313" key="6">
    <source>
        <dbReference type="Proteomes" id="UP001353858"/>
    </source>
</evidence>
<dbReference type="PANTHER" id="PTHR12243:SF67">
    <property type="entry name" value="COREPRESSOR OF PANGOLIN, ISOFORM A-RELATED"/>
    <property type="match status" value="1"/>
</dbReference>
<dbReference type="SMART" id="SM00595">
    <property type="entry name" value="MADF"/>
    <property type="match status" value="1"/>
</dbReference>
<keyword evidence="1" id="KW-0539">Nucleus</keyword>
<dbReference type="AlphaFoldDB" id="A0AAN7PBH3"/>
<feature type="compositionally biased region" description="Basic and acidic residues" evidence="2">
    <location>
        <begin position="154"/>
        <end position="164"/>
    </location>
</feature>
<evidence type="ECO:0000313" key="5">
    <source>
        <dbReference type="EMBL" id="KAK4881214.1"/>
    </source>
</evidence>
<name>A0AAN7PBH3_9COLE</name>
<sequence length="229" mass="26517">MDLLISEVKKRPALWDKTHKFYRHRVYGEKSWDAISKVTGISSKHAKDKWKNLRDHFKREVHKIPDLVENDPISLRNAYTGKWKYFPSLMFLIDLVRPLDSTRLDDIELDNDSIKNDEGNDHGADFEMYRDEDSSSSPLAFNSRTSSEASNSKNEPRSSENDKHIDDSDLYYLQSLLPYFKELSPLRKLQVRKQFENVLIGELAAATAEASQLPPTDTIIKLEHSAQFD</sequence>
<feature type="region of interest" description="Disordered" evidence="2">
    <location>
        <begin position="111"/>
        <end position="164"/>
    </location>
</feature>
<dbReference type="GO" id="GO:0003677">
    <property type="term" value="F:DNA binding"/>
    <property type="evidence" value="ECO:0007669"/>
    <property type="project" value="InterPro"/>
</dbReference>
<dbReference type="PROSITE" id="PS51031">
    <property type="entry name" value="BESS"/>
    <property type="match status" value="1"/>
</dbReference>
<evidence type="ECO:0008006" key="7">
    <source>
        <dbReference type="Google" id="ProtNLM"/>
    </source>
</evidence>
<comment type="caution">
    <text evidence="5">The sequence shown here is derived from an EMBL/GenBank/DDBJ whole genome shotgun (WGS) entry which is preliminary data.</text>
</comment>
<feature type="domain" description="MADF" evidence="3">
    <location>
        <begin position="3"/>
        <end position="97"/>
    </location>
</feature>
<organism evidence="5 6">
    <name type="scientific">Aquatica leii</name>
    <dbReference type="NCBI Taxonomy" id="1421715"/>
    <lineage>
        <taxon>Eukaryota</taxon>
        <taxon>Metazoa</taxon>
        <taxon>Ecdysozoa</taxon>
        <taxon>Arthropoda</taxon>
        <taxon>Hexapoda</taxon>
        <taxon>Insecta</taxon>
        <taxon>Pterygota</taxon>
        <taxon>Neoptera</taxon>
        <taxon>Endopterygota</taxon>
        <taxon>Coleoptera</taxon>
        <taxon>Polyphaga</taxon>
        <taxon>Elateriformia</taxon>
        <taxon>Elateroidea</taxon>
        <taxon>Lampyridae</taxon>
        <taxon>Luciolinae</taxon>
        <taxon>Aquatica</taxon>
    </lineage>
</organism>
<dbReference type="PANTHER" id="PTHR12243">
    <property type="entry name" value="MADF DOMAIN TRANSCRIPTION FACTOR"/>
    <property type="match status" value="1"/>
</dbReference>
<dbReference type="GO" id="GO:0005667">
    <property type="term" value="C:transcription regulator complex"/>
    <property type="evidence" value="ECO:0007669"/>
    <property type="project" value="TreeGrafter"/>
</dbReference>
<evidence type="ECO:0000259" key="3">
    <source>
        <dbReference type="PROSITE" id="PS51029"/>
    </source>
</evidence>
<dbReference type="EMBL" id="JARPUR010000002">
    <property type="protein sequence ID" value="KAK4881214.1"/>
    <property type="molecule type" value="Genomic_DNA"/>
</dbReference>
<reference evidence="6" key="1">
    <citation type="submission" date="2023-01" db="EMBL/GenBank/DDBJ databases">
        <title>Key to firefly adult light organ development and bioluminescence: homeobox transcription factors regulate luciferase expression and transportation to peroxisome.</title>
        <authorList>
            <person name="Fu X."/>
        </authorList>
    </citation>
    <scope>NUCLEOTIDE SEQUENCE [LARGE SCALE GENOMIC DNA]</scope>
</reference>
<protein>
    <recommendedName>
        <fullName evidence="7">Transcription factor Adf-1</fullName>
    </recommendedName>
</protein>
<gene>
    <name evidence="5" type="ORF">RN001_004533</name>
</gene>
<accession>A0AAN7PBH3</accession>
<dbReference type="InterPro" id="IPR006578">
    <property type="entry name" value="MADF-dom"/>
</dbReference>
<feature type="compositionally biased region" description="Polar residues" evidence="2">
    <location>
        <begin position="135"/>
        <end position="153"/>
    </location>
</feature>
<dbReference type="GO" id="GO:0006357">
    <property type="term" value="P:regulation of transcription by RNA polymerase II"/>
    <property type="evidence" value="ECO:0007669"/>
    <property type="project" value="TreeGrafter"/>
</dbReference>
<evidence type="ECO:0000259" key="4">
    <source>
        <dbReference type="PROSITE" id="PS51031"/>
    </source>
</evidence>
<feature type="domain" description="BESS" evidence="4">
    <location>
        <begin position="166"/>
        <end position="205"/>
    </location>
</feature>